<dbReference type="Pfam" id="PF00069">
    <property type="entry name" value="Pkinase"/>
    <property type="match status" value="1"/>
</dbReference>
<comment type="catalytic activity">
    <reaction evidence="9">
        <text>L-seryl-[protein] + ATP = O-phospho-L-seryl-[protein] + ADP + H(+)</text>
        <dbReference type="Rhea" id="RHEA:17989"/>
        <dbReference type="Rhea" id="RHEA-COMP:9863"/>
        <dbReference type="Rhea" id="RHEA-COMP:11604"/>
        <dbReference type="ChEBI" id="CHEBI:15378"/>
        <dbReference type="ChEBI" id="CHEBI:29999"/>
        <dbReference type="ChEBI" id="CHEBI:30616"/>
        <dbReference type="ChEBI" id="CHEBI:83421"/>
        <dbReference type="ChEBI" id="CHEBI:456216"/>
        <dbReference type="EC" id="2.7.11.1"/>
    </reaction>
</comment>
<dbReference type="Gene3D" id="3.30.200.20">
    <property type="entry name" value="Phosphorylase Kinase, domain 1"/>
    <property type="match status" value="1"/>
</dbReference>
<dbReference type="OMA" id="IKAMPAY"/>
<dbReference type="RefSeq" id="XP_012647585.1">
    <property type="nucleotide sequence ID" value="XM_012792131.1"/>
</dbReference>
<reference evidence="11 12" key="2">
    <citation type="journal article" date="2013" name="PLoS ONE">
        <title>Whole genome mapping and re-organization of the nuclear and mitochondrial genomes of Babesia microti isolates.</title>
        <authorList>
            <person name="Cornillot E."/>
            <person name="Dassouli A."/>
            <person name="Garg A."/>
            <person name="Pachikara N."/>
            <person name="Randazzo S."/>
            <person name="Depoix D."/>
            <person name="Carcy B."/>
            <person name="Delbecq S."/>
            <person name="Frutos R."/>
            <person name="Silva J.C."/>
            <person name="Sutton R."/>
            <person name="Krause P.J."/>
            <person name="Mamoun C.B."/>
        </authorList>
    </citation>
    <scope>NUCLEOTIDE SEQUENCE [LARGE SCALE GENOMIC DNA]</scope>
    <source>
        <strain evidence="11 12">RI</strain>
    </source>
</reference>
<dbReference type="EMBL" id="FO082871">
    <property type="protein sequence ID" value="CCF72976.1"/>
    <property type="molecule type" value="Genomic_DNA"/>
</dbReference>
<keyword evidence="5" id="KW-0547">Nucleotide-binding</keyword>
<dbReference type="VEuPathDB" id="PiroplasmaDB:BMR1_01G02600"/>
<reference evidence="11 12" key="1">
    <citation type="journal article" date="2012" name="Nucleic Acids Res.">
        <title>Sequencing of the smallest Apicomplexan genome from the human pathogen Babesia microti.</title>
        <authorList>
            <person name="Cornillot E."/>
            <person name="Hadj-Kaddour K."/>
            <person name="Dassouli A."/>
            <person name="Noel B."/>
            <person name="Ranwez V."/>
            <person name="Vacherie B."/>
            <person name="Augagneur Y."/>
            <person name="Bres V."/>
            <person name="Duclos A."/>
            <person name="Randazzo S."/>
            <person name="Carcy B."/>
            <person name="Debierre-Grockiego F."/>
            <person name="Delbecq S."/>
            <person name="Moubri-Menage K."/>
            <person name="Shams-Eldin H."/>
            <person name="Usmani-Brown S."/>
            <person name="Bringaud F."/>
            <person name="Wincker P."/>
            <person name="Vivares C.P."/>
            <person name="Schwarz R.T."/>
            <person name="Schetters T.P."/>
            <person name="Krause P.J."/>
            <person name="Gorenflot A."/>
            <person name="Berry V."/>
            <person name="Barbe V."/>
            <person name="Ben Mamoun C."/>
        </authorList>
    </citation>
    <scope>NUCLEOTIDE SEQUENCE [LARGE SCALE GENOMIC DNA]</scope>
    <source>
        <strain evidence="11 12">RI</strain>
    </source>
</reference>
<dbReference type="EC" id="2.7.11.1" evidence="2"/>
<dbReference type="Proteomes" id="UP000002899">
    <property type="component" value="Chromosome I"/>
</dbReference>
<accession>I7IFQ2</accession>
<dbReference type="GO" id="GO:0005524">
    <property type="term" value="F:ATP binding"/>
    <property type="evidence" value="ECO:0007669"/>
    <property type="project" value="UniProtKB-KW"/>
</dbReference>
<organism evidence="11 12">
    <name type="scientific">Babesia microti (strain RI)</name>
    <dbReference type="NCBI Taxonomy" id="1133968"/>
    <lineage>
        <taxon>Eukaryota</taxon>
        <taxon>Sar</taxon>
        <taxon>Alveolata</taxon>
        <taxon>Apicomplexa</taxon>
        <taxon>Aconoidasida</taxon>
        <taxon>Piroplasmida</taxon>
        <taxon>Babesiidae</taxon>
        <taxon>Babesia</taxon>
    </lineage>
</organism>
<evidence type="ECO:0000256" key="5">
    <source>
        <dbReference type="ARBA" id="ARBA00022741"/>
    </source>
</evidence>
<dbReference type="PROSITE" id="PS00108">
    <property type="entry name" value="PROTEIN_KINASE_ST"/>
    <property type="match status" value="1"/>
</dbReference>
<comment type="catalytic activity">
    <reaction evidence="8">
        <text>L-threonyl-[protein] + ATP = O-phospho-L-threonyl-[protein] + ADP + H(+)</text>
        <dbReference type="Rhea" id="RHEA:46608"/>
        <dbReference type="Rhea" id="RHEA-COMP:11060"/>
        <dbReference type="Rhea" id="RHEA-COMP:11605"/>
        <dbReference type="ChEBI" id="CHEBI:15378"/>
        <dbReference type="ChEBI" id="CHEBI:30013"/>
        <dbReference type="ChEBI" id="CHEBI:30616"/>
        <dbReference type="ChEBI" id="CHEBI:61977"/>
        <dbReference type="ChEBI" id="CHEBI:456216"/>
        <dbReference type="EC" id="2.7.11.1"/>
    </reaction>
</comment>
<evidence type="ECO:0000256" key="2">
    <source>
        <dbReference type="ARBA" id="ARBA00012513"/>
    </source>
</evidence>
<dbReference type="PROSITE" id="PS50011">
    <property type="entry name" value="PROTEIN_KINASE_DOM"/>
    <property type="match status" value="1"/>
</dbReference>
<evidence type="ECO:0000256" key="7">
    <source>
        <dbReference type="ARBA" id="ARBA00022840"/>
    </source>
</evidence>
<keyword evidence="4 11" id="KW-0808">Transferase</keyword>
<dbReference type="SUPFAM" id="SSF56112">
    <property type="entry name" value="Protein kinase-like (PK-like)"/>
    <property type="match status" value="1"/>
</dbReference>
<dbReference type="FunFam" id="3.30.200.20:FF:000097">
    <property type="entry name" value="Probable serine/threonine-protein kinase nek1"/>
    <property type="match status" value="1"/>
</dbReference>
<proteinExistence type="inferred from homology"/>
<dbReference type="InterPro" id="IPR000719">
    <property type="entry name" value="Prot_kinase_dom"/>
</dbReference>
<keyword evidence="7" id="KW-0067">ATP-binding</keyword>
<evidence type="ECO:0000313" key="11">
    <source>
        <dbReference type="EMBL" id="CCF72976.1"/>
    </source>
</evidence>
<evidence type="ECO:0000256" key="8">
    <source>
        <dbReference type="ARBA" id="ARBA00047899"/>
    </source>
</evidence>
<comment type="similarity">
    <text evidence="1">Belongs to the protein kinase superfamily. NEK Ser/Thr protein kinase family. NIMA subfamily.</text>
</comment>
<dbReference type="InterPro" id="IPR051131">
    <property type="entry name" value="NEK_Ser/Thr_kinase_NIMA"/>
</dbReference>
<dbReference type="PANTHER" id="PTHR44899">
    <property type="entry name" value="CAMK FAMILY PROTEIN KINASE"/>
    <property type="match status" value="1"/>
</dbReference>
<evidence type="ECO:0000313" key="12">
    <source>
        <dbReference type="Proteomes" id="UP000002899"/>
    </source>
</evidence>
<keyword evidence="12" id="KW-1185">Reference proteome</keyword>
<evidence type="ECO:0000256" key="9">
    <source>
        <dbReference type="ARBA" id="ARBA00048679"/>
    </source>
</evidence>
<dbReference type="Gene3D" id="1.10.510.10">
    <property type="entry name" value="Transferase(Phosphotransferase) domain 1"/>
    <property type="match status" value="1"/>
</dbReference>
<dbReference type="SMART" id="SM00220">
    <property type="entry name" value="S_TKc"/>
    <property type="match status" value="1"/>
</dbReference>
<evidence type="ECO:0000256" key="4">
    <source>
        <dbReference type="ARBA" id="ARBA00022679"/>
    </source>
</evidence>
<dbReference type="GO" id="GO:0106310">
    <property type="term" value="F:protein serine kinase activity"/>
    <property type="evidence" value="ECO:0007669"/>
    <property type="project" value="RHEA"/>
</dbReference>
<evidence type="ECO:0000256" key="6">
    <source>
        <dbReference type="ARBA" id="ARBA00022777"/>
    </source>
</evidence>
<feature type="domain" description="Protein kinase" evidence="10">
    <location>
        <begin position="12"/>
        <end position="289"/>
    </location>
</feature>
<reference evidence="11 12" key="3">
    <citation type="journal article" date="2016" name="Sci. Rep.">
        <title>Genome-wide diversity and gene expression profiling of Babesia microti isolates identify polymorphic genes that mediate host-pathogen interactions.</title>
        <authorList>
            <person name="Silva J.C."/>
            <person name="Cornillot E."/>
            <person name="McCracken C."/>
            <person name="Usmani-Brown S."/>
            <person name="Dwivedi A."/>
            <person name="Ifeonu O.O."/>
            <person name="Crabtree J."/>
            <person name="Gotia H.T."/>
            <person name="Virji A.Z."/>
            <person name="Reynes C."/>
            <person name="Colinge J."/>
            <person name="Kumar V."/>
            <person name="Lawres L."/>
            <person name="Pazzi J.E."/>
            <person name="Pablo J.V."/>
            <person name="Hung C."/>
            <person name="Brancato J."/>
            <person name="Kumari P."/>
            <person name="Orvis J."/>
            <person name="Tretina K."/>
            <person name="Chibucos M."/>
            <person name="Ott S."/>
            <person name="Sadzewicz L."/>
            <person name="Sengamalay N."/>
            <person name="Shetty A.C."/>
            <person name="Su Q."/>
            <person name="Tallon L."/>
            <person name="Fraser C.M."/>
            <person name="Frutos R."/>
            <person name="Molina D.M."/>
            <person name="Krause P.J."/>
            <person name="Ben Mamoun C."/>
        </authorList>
    </citation>
    <scope>NUCLEOTIDE SEQUENCE [LARGE SCALE GENOMIC DNA]</scope>
    <source>
        <strain evidence="11 12">RI</strain>
    </source>
</reference>
<dbReference type="GeneID" id="24423592"/>
<dbReference type="InterPro" id="IPR008271">
    <property type="entry name" value="Ser/Thr_kinase_AS"/>
</dbReference>
<gene>
    <name evidence="11" type="ORF">BMR1_01G02600</name>
</gene>
<evidence type="ECO:0000256" key="3">
    <source>
        <dbReference type="ARBA" id="ARBA00022527"/>
    </source>
</evidence>
<evidence type="ECO:0000259" key="10">
    <source>
        <dbReference type="PROSITE" id="PS50011"/>
    </source>
</evidence>
<dbReference type="AlphaFoldDB" id="I7IFQ2"/>
<evidence type="ECO:0000256" key="1">
    <source>
        <dbReference type="ARBA" id="ARBA00010886"/>
    </source>
</evidence>
<dbReference type="OrthoDB" id="248923at2759"/>
<dbReference type="InterPro" id="IPR011009">
    <property type="entry name" value="Kinase-like_dom_sf"/>
</dbReference>
<keyword evidence="3" id="KW-0723">Serine/threonine-protein kinase</keyword>
<dbReference type="KEGG" id="bmic:BMR1_01G02600"/>
<name>I7IFQ2_BABMR</name>
<protein>
    <recommendedName>
        <fullName evidence="2">non-specific serine/threonine protein kinase</fullName>
        <ecNumber evidence="2">2.7.11.1</ecNumber>
    </recommendedName>
</protein>
<dbReference type="GO" id="GO:0004674">
    <property type="term" value="F:protein serine/threonine kinase activity"/>
    <property type="evidence" value="ECO:0007669"/>
    <property type="project" value="UniProtKB-KW"/>
</dbReference>
<keyword evidence="6 11" id="KW-0418">Kinase</keyword>
<sequence length="387" mass="44792">MPESDEKRLASYEVIKKIGSGRFGEVFLVKQKESEKLFCWKVINYQELREKEKRQLVMEVNVMRELKHRNIVRYIDRMIDKKHQLLYIVMEYCNGGDLAHNMKRFRKYYESVNESVIFDIARQLLMALDYCHNLQSDYGISRILHRDLKPQNIFLATVSPNSNKYICKIGDFGLSRNLGPESFAHSCVGTPYYWSPELLLSDNKKYDDRVDIWALGCVLYEFSCGHTPFHEATTLSELAQKVKEGAPLPISGRSKELNCLLHLLLRQSPNERPSARQCLGLSIIDNPPIYTNSNSSIVSNKKLEDGEGEIIIESRRTANKPQEFRRQSLRIISLNKTPFEEICQARRDMKQSGNYGTRIDNIKQLKKVTAMSNAFTHLISGRRRNSS</sequence>
<dbReference type="PANTHER" id="PTHR44899:SF10">
    <property type="entry name" value="NIMA-RELATED KINASE 2"/>
    <property type="match status" value="1"/>
</dbReference>